<proteinExistence type="predicted"/>
<dbReference type="InterPro" id="IPR002645">
    <property type="entry name" value="STAS_dom"/>
</dbReference>
<reference evidence="2 3" key="1">
    <citation type="submission" date="2015-05" db="EMBL/GenBank/DDBJ databases">
        <title>Complete genome sequence of a sulfur-oxidizing gammaproteobacterium strain HA5.</title>
        <authorList>
            <person name="Miura A."/>
            <person name="Kojima H."/>
            <person name="Fukui M."/>
        </authorList>
    </citation>
    <scope>NUCLEOTIDE SEQUENCE [LARGE SCALE GENOMIC DNA]</scope>
    <source>
        <strain evidence="2 3">HA5</strain>
    </source>
</reference>
<dbReference type="AlphaFoldDB" id="A0A1B4XI48"/>
<dbReference type="PANTHER" id="PTHR35849">
    <property type="entry name" value="BLR2341 PROTEIN"/>
    <property type="match status" value="1"/>
</dbReference>
<dbReference type="EMBL" id="AP014879">
    <property type="protein sequence ID" value="BAV34481.1"/>
    <property type="molecule type" value="Genomic_DNA"/>
</dbReference>
<sequence length="104" mass="11477">MSENGFAPRGGGVFELSGQLTFQTVPRFQEHIGTVLQGDPQPVTIDMQGISLADSAGLALMIEWLQRARAAQREIVFANIPEQVRQLIRVNGLTQVFRIKNGQD</sequence>
<protein>
    <submittedName>
        <fullName evidence="2">Anti-sigma factor antagonist</fullName>
    </submittedName>
</protein>
<evidence type="ECO:0000259" key="1">
    <source>
        <dbReference type="PROSITE" id="PS50801"/>
    </source>
</evidence>
<name>A0A1B4XI48_9GAMM</name>
<keyword evidence="3" id="KW-1185">Reference proteome</keyword>
<evidence type="ECO:0000313" key="2">
    <source>
        <dbReference type="EMBL" id="BAV34481.1"/>
    </source>
</evidence>
<dbReference type="InterPro" id="IPR036513">
    <property type="entry name" value="STAS_dom_sf"/>
</dbReference>
<dbReference type="InParanoid" id="A0A1B4XI48"/>
<dbReference type="Gene3D" id="3.30.750.24">
    <property type="entry name" value="STAS domain"/>
    <property type="match status" value="1"/>
</dbReference>
<accession>A0A1B4XI48</accession>
<dbReference type="SUPFAM" id="SSF52091">
    <property type="entry name" value="SpoIIaa-like"/>
    <property type="match status" value="1"/>
</dbReference>
<dbReference type="PROSITE" id="PS50801">
    <property type="entry name" value="STAS"/>
    <property type="match status" value="1"/>
</dbReference>
<dbReference type="CDD" id="cd07043">
    <property type="entry name" value="STAS_anti-anti-sigma_factors"/>
    <property type="match status" value="1"/>
</dbReference>
<dbReference type="InterPro" id="IPR052746">
    <property type="entry name" value="MlaB_ABC_Transporter"/>
</dbReference>
<dbReference type="Proteomes" id="UP000243180">
    <property type="component" value="Chromosome"/>
</dbReference>
<organism evidence="2 3">
    <name type="scientific">Sulfuricaulis limicola</name>
    <dbReference type="NCBI Taxonomy" id="1620215"/>
    <lineage>
        <taxon>Bacteria</taxon>
        <taxon>Pseudomonadati</taxon>
        <taxon>Pseudomonadota</taxon>
        <taxon>Gammaproteobacteria</taxon>
        <taxon>Acidiferrobacterales</taxon>
        <taxon>Acidiferrobacteraceae</taxon>
        <taxon>Sulfuricaulis</taxon>
    </lineage>
</organism>
<feature type="domain" description="STAS" evidence="1">
    <location>
        <begin position="13"/>
        <end position="104"/>
    </location>
</feature>
<dbReference type="Pfam" id="PF01740">
    <property type="entry name" value="STAS"/>
    <property type="match status" value="1"/>
</dbReference>
<evidence type="ECO:0000313" key="3">
    <source>
        <dbReference type="Proteomes" id="UP000243180"/>
    </source>
</evidence>
<gene>
    <name evidence="2" type="ORF">SCL_2192</name>
</gene>
<dbReference type="PANTHER" id="PTHR35849:SF1">
    <property type="entry name" value="INTERMEMBRANE PHOSPHOLIPID TRANSPORT SYSTEM BINDING PROTEIN MLAB"/>
    <property type="match status" value="1"/>
</dbReference>
<dbReference type="KEGG" id="slim:SCL_2192"/>